<evidence type="ECO:0000313" key="2">
    <source>
        <dbReference type="EMBL" id="AZP18363.1"/>
    </source>
</evidence>
<evidence type="ECO:0000313" key="3">
    <source>
        <dbReference type="Proteomes" id="UP000280197"/>
    </source>
</evidence>
<feature type="compositionally biased region" description="Gly residues" evidence="1">
    <location>
        <begin position="65"/>
        <end position="88"/>
    </location>
</feature>
<keyword evidence="3" id="KW-1185">Reference proteome</keyword>
<gene>
    <name evidence="2" type="ORF">EJC51_21075</name>
</gene>
<sequence length="178" mass="16353">MRVRCFRSRPGRWGGHAGAVGLMVVLGLGAVTGCGASAGADGDDPGGGGPAPAATGSAGAQSDGDGYGSGGSGGAADGSGGGGGGANGDPGVSGVAPPSDIDNWDSISVGLDGGIGGVDSACPSPQEGFYPDCSLPPSPTDGGGESPVIDPPVGDSQPPVDPSAAPGDDGAGLTPEPT</sequence>
<proteinExistence type="predicted"/>
<dbReference type="EMBL" id="CP034463">
    <property type="protein sequence ID" value="AZP18363.1"/>
    <property type="molecule type" value="Genomic_DNA"/>
</dbReference>
<feature type="region of interest" description="Disordered" evidence="1">
    <location>
        <begin position="40"/>
        <end position="178"/>
    </location>
</feature>
<dbReference type="AlphaFoldDB" id="A0A3Q9BZQ8"/>
<dbReference type="KEGG" id="saqu:EJC51_21075"/>
<reference evidence="2 3" key="1">
    <citation type="submission" date="2018-12" db="EMBL/GenBank/DDBJ databases">
        <authorList>
            <person name="Li K."/>
        </authorList>
    </citation>
    <scope>NUCLEOTIDE SEQUENCE [LARGE SCALE GENOMIC DNA]</scope>
    <source>
        <strain evidence="3">CR22</strain>
    </source>
</reference>
<organism evidence="2 3">
    <name type="scientific">Streptomyces aquilus</name>
    <dbReference type="NCBI Taxonomy" id="2548456"/>
    <lineage>
        <taxon>Bacteria</taxon>
        <taxon>Bacillati</taxon>
        <taxon>Actinomycetota</taxon>
        <taxon>Actinomycetes</taxon>
        <taxon>Kitasatosporales</taxon>
        <taxon>Streptomycetaceae</taxon>
        <taxon>Streptomyces</taxon>
    </lineage>
</organism>
<dbReference type="RefSeq" id="WP_126272518.1">
    <property type="nucleotide sequence ID" value="NZ_CP034463.1"/>
</dbReference>
<feature type="compositionally biased region" description="Low complexity" evidence="1">
    <location>
        <begin position="51"/>
        <end position="64"/>
    </location>
</feature>
<dbReference type="Proteomes" id="UP000280197">
    <property type="component" value="Chromosome"/>
</dbReference>
<protein>
    <submittedName>
        <fullName evidence="2">Uncharacterized protein</fullName>
    </submittedName>
</protein>
<evidence type="ECO:0000256" key="1">
    <source>
        <dbReference type="SAM" id="MobiDB-lite"/>
    </source>
</evidence>
<name>A0A3Q9BZQ8_9ACTN</name>
<dbReference type="PROSITE" id="PS51257">
    <property type="entry name" value="PROKAR_LIPOPROTEIN"/>
    <property type="match status" value="1"/>
</dbReference>
<accession>A0A3Q9BZQ8</accession>